<reference evidence="2 3" key="1">
    <citation type="journal article" date="2016" name="Mol. Biol. Evol.">
        <title>Comparative Genomics of Early-Diverging Mushroom-Forming Fungi Provides Insights into the Origins of Lignocellulose Decay Capabilities.</title>
        <authorList>
            <person name="Nagy L.G."/>
            <person name="Riley R."/>
            <person name="Tritt A."/>
            <person name="Adam C."/>
            <person name="Daum C."/>
            <person name="Floudas D."/>
            <person name="Sun H."/>
            <person name="Yadav J.S."/>
            <person name="Pangilinan J."/>
            <person name="Larsson K.H."/>
            <person name="Matsuura K."/>
            <person name="Barry K."/>
            <person name="Labutti K."/>
            <person name="Kuo R."/>
            <person name="Ohm R.A."/>
            <person name="Bhattacharya S.S."/>
            <person name="Shirouzu T."/>
            <person name="Yoshinaga Y."/>
            <person name="Martin F.M."/>
            <person name="Grigoriev I.V."/>
            <person name="Hibbett D.S."/>
        </authorList>
    </citation>
    <scope>NUCLEOTIDE SEQUENCE [LARGE SCALE GENOMIC DNA]</scope>
    <source>
        <strain evidence="2 3">HHB14362 ss-1</strain>
    </source>
</reference>
<evidence type="ECO:0000313" key="2">
    <source>
        <dbReference type="EMBL" id="KZT22404.1"/>
    </source>
</evidence>
<sequence>MIPLSSCFGVSFWFVFQIHALIMTSTSLNCRCRLRSCPHRPRPGTRSSVLEGLAINGIIFSNAGQDVANAEDTTVPQQSDGWRYTFIKAARLAHRQTAFPSLSYPSDRSSASQMIVAPLLRLFSAISAIALLAKLLAGTTAHPTELVERTVPGYLTWASSLTGCPCPNDTHGNVGVLINIFPGYQCAYPSGACAWDDASGDLQNTAQGNCPANVPCPASGCTCPADLNGDAGVLINNFRGWQCGYPSGICTYDQFGNVSTVASTSSSACEATTACSILS</sequence>
<keyword evidence="1" id="KW-0732">Signal</keyword>
<protein>
    <recommendedName>
        <fullName evidence="4">Osmotin, thaumatin-like protein</fullName>
    </recommendedName>
</protein>
<evidence type="ECO:0000256" key="1">
    <source>
        <dbReference type="SAM" id="SignalP"/>
    </source>
</evidence>
<dbReference type="InParanoid" id="A0A165QGI7"/>
<dbReference type="Proteomes" id="UP000076761">
    <property type="component" value="Unassembled WGS sequence"/>
</dbReference>
<accession>A0A165QGI7</accession>
<gene>
    <name evidence="2" type="ORF">NEOLEDRAFT_660260</name>
</gene>
<dbReference type="AlphaFoldDB" id="A0A165QGI7"/>
<evidence type="ECO:0000313" key="3">
    <source>
        <dbReference type="Proteomes" id="UP000076761"/>
    </source>
</evidence>
<dbReference type="EMBL" id="KV425596">
    <property type="protein sequence ID" value="KZT22404.1"/>
    <property type="molecule type" value="Genomic_DNA"/>
</dbReference>
<dbReference type="OrthoDB" id="3208773at2759"/>
<feature type="signal peptide" evidence="1">
    <location>
        <begin position="1"/>
        <end position="20"/>
    </location>
</feature>
<keyword evidence="3" id="KW-1185">Reference proteome</keyword>
<organism evidence="2 3">
    <name type="scientific">Neolentinus lepideus HHB14362 ss-1</name>
    <dbReference type="NCBI Taxonomy" id="1314782"/>
    <lineage>
        <taxon>Eukaryota</taxon>
        <taxon>Fungi</taxon>
        <taxon>Dikarya</taxon>
        <taxon>Basidiomycota</taxon>
        <taxon>Agaricomycotina</taxon>
        <taxon>Agaricomycetes</taxon>
        <taxon>Gloeophyllales</taxon>
        <taxon>Gloeophyllaceae</taxon>
        <taxon>Neolentinus</taxon>
    </lineage>
</organism>
<evidence type="ECO:0008006" key="4">
    <source>
        <dbReference type="Google" id="ProtNLM"/>
    </source>
</evidence>
<proteinExistence type="predicted"/>
<name>A0A165QGI7_9AGAM</name>
<feature type="chain" id="PRO_5007864982" description="Osmotin, thaumatin-like protein" evidence="1">
    <location>
        <begin position="21"/>
        <end position="279"/>
    </location>
</feature>